<keyword evidence="1" id="KW-0812">Transmembrane</keyword>
<feature type="signal peptide" evidence="2">
    <location>
        <begin position="1"/>
        <end position="26"/>
    </location>
</feature>
<accession>A0AAV9V347</accession>
<evidence type="ECO:0000256" key="2">
    <source>
        <dbReference type="SAM" id="SignalP"/>
    </source>
</evidence>
<keyword evidence="1" id="KW-0472">Membrane</keyword>
<gene>
    <name evidence="3" type="ORF">TWF730_008703</name>
</gene>
<protein>
    <submittedName>
        <fullName evidence="3">Uncharacterized protein</fullName>
    </submittedName>
</protein>
<feature type="chain" id="PRO_5043642584" evidence="2">
    <location>
        <begin position="27"/>
        <end position="211"/>
    </location>
</feature>
<dbReference type="Proteomes" id="UP001373714">
    <property type="component" value="Unassembled WGS sequence"/>
</dbReference>
<comment type="caution">
    <text evidence="3">The sequence shown here is derived from an EMBL/GenBank/DDBJ whole genome shotgun (WGS) entry which is preliminary data.</text>
</comment>
<name>A0AAV9V347_9PEZI</name>
<keyword evidence="1" id="KW-1133">Transmembrane helix</keyword>
<dbReference type="EMBL" id="JAVHNS010000005">
    <property type="protein sequence ID" value="KAK6354292.1"/>
    <property type="molecule type" value="Genomic_DNA"/>
</dbReference>
<evidence type="ECO:0000313" key="3">
    <source>
        <dbReference type="EMBL" id="KAK6354292.1"/>
    </source>
</evidence>
<evidence type="ECO:0000313" key="4">
    <source>
        <dbReference type="Proteomes" id="UP001373714"/>
    </source>
</evidence>
<proteinExistence type="predicted"/>
<organism evidence="3 4">
    <name type="scientific">Orbilia blumenaviensis</name>
    <dbReference type="NCBI Taxonomy" id="1796055"/>
    <lineage>
        <taxon>Eukaryota</taxon>
        <taxon>Fungi</taxon>
        <taxon>Dikarya</taxon>
        <taxon>Ascomycota</taxon>
        <taxon>Pezizomycotina</taxon>
        <taxon>Orbiliomycetes</taxon>
        <taxon>Orbiliales</taxon>
        <taxon>Orbiliaceae</taxon>
        <taxon>Orbilia</taxon>
    </lineage>
</organism>
<sequence length="211" mass="22037">MKPTAAGTLLPTIFYTLTLLSSSSSAYVVPAFNPGISNTPVPDQALAQAQQQTIFTAFTTLTIPNSRGGDTTLLTVAYPCTQNANSGVVAYSISTTLEGGIAIETSFPIKCPAKAEESKSGLSQGAIVGIAVGVSIPVLAVVFFVFWRMWKKAQDDAAVKDKAFHQTRGTPTLHSRRNKSISTVTGDTEGLTVPGRGKSRGGVVTEITAGN</sequence>
<evidence type="ECO:0000256" key="1">
    <source>
        <dbReference type="SAM" id="Phobius"/>
    </source>
</evidence>
<reference evidence="3 4" key="1">
    <citation type="submission" date="2019-10" db="EMBL/GenBank/DDBJ databases">
        <authorList>
            <person name="Palmer J.M."/>
        </authorList>
    </citation>
    <scope>NUCLEOTIDE SEQUENCE [LARGE SCALE GENOMIC DNA]</scope>
    <source>
        <strain evidence="3 4">TWF730</strain>
    </source>
</reference>
<keyword evidence="4" id="KW-1185">Reference proteome</keyword>
<keyword evidence="2" id="KW-0732">Signal</keyword>
<dbReference type="AlphaFoldDB" id="A0AAV9V347"/>
<feature type="transmembrane region" description="Helical" evidence="1">
    <location>
        <begin position="126"/>
        <end position="147"/>
    </location>
</feature>